<reference evidence="2 3" key="1">
    <citation type="submission" date="2018-08" db="EMBL/GenBank/DDBJ databases">
        <title>A genome reference for cultivated species of the human gut microbiota.</title>
        <authorList>
            <person name="Zou Y."/>
            <person name="Xue W."/>
            <person name="Luo G."/>
        </authorList>
    </citation>
    <scope>NUCLEOTIDE SEQUENCE [LARGE SCALE GENOMIC DNA]</scope>
    <source>
        <strain evidence="2 3">AM35-14</strain>
    </source>
</reference>
<evidence type="ECO:0000313" key="3">
    <source>
        <dbReference type="Proteomes" id="UP000283975"/>
    </source>
</evidence>
<feature type="compositionally biased region" description="Gly residues" evidence="1">
    <location>
        <begin position="15"/>
        <end position="28"/>
    </location>
</feature>
<name>A0A414AUT3_9FIRM</name>
<protein>
    <submittedName>
        <fullName evidence="2">Uncharacterized protein</fullName>
    </submittedName>
</protein>
<sequence>MGAGERKKGGYRGKAAGGDGESGLGVGAGERKKGGYRGKAAGGDGESGLMVPSGAVSKPGTELRRGIGNRSRTLDEFADLFPFARALNALPHPLLRFRSRLRDSGPQ</sequence>
<organism evidence="2 3">
    <name type="scientific">Enterocloster bolteae</name>
    <dbReference type="NCBI Taxonomy" id="208479"/>
    <lineage>
        <taxon>Bacteria</taxon>
        <taxon>Bacillati</taxon>
        <taxon>Bacillota</taxon>
        <taxon>Clostridia</taxon>
        <taxon>Lachnospirales</taxon>
        <taxon>Lachnospiraceae</taxon>
        <taxon>Enterocloster</taxon>
    </lineage>
</organism>
<evidence type="ECO:0000256" key="1">
    <source>
        <dbReference type="SAM" id="MobiDB-lite"/>
    </source>
</evidence>
<accession>A0A414AUT3</accession>
<feature type="region of interest" description="Disordered" evidence="1">
    <location>
        <begin position="1"/>
        <end position="67"/>
    </location>
</feature>
<evidence type="ECO:0000313" key="2">
    <source>
        <dbReference type="EMBL" id="RHC55371.1"/>
    </source>
</evidence>
<gene>
    <name evidence="2" type="ORF">DW839_14105</name>
</gene>
<proteinExistence type="predicted"/>
<comment type="caution">
    <text evidence="2">The sequence shown here is derived from an EMBL/GenBank/DDBJ whole genome shotgun (WGS) entry which is preliminary data.</text>
</comment>
<dbReference type="EMBL" id="QSHZ01000014">
    <property type="protein sequence ID" value="RHC55371.1"/>
    <property type="molecule type" value="Genomic_DNA"/>
</dbReference>
<dbReference type="AlphaFoldDB" id="A0A414AUT3"/>
<dbReference type="Proteomes" id="UP000283975">
    <property type="component" value="Unassembled WGS sequence"/>
</dbReference>